<dbReference type="PANTHER" id="PTHR35218">
    <property type="entry name" value="RNASE H DOMAIN-CONTAINING PROTEIN"/>
    <property type="match status" value="1"/>
</dbReference>
<dbReference type="EMBL" id="JBDFQZ010000009">
    <property type="protein sequence ID" value="KAK9689271.1"/>
    <property type="molecule type" value="Genomic_DNA"/>
</dbReference>
<dbReference type="Pfam" id="PF03372">
    <property type="entry name" value="Exo_endo_phos"/>
    <property type="match status" value="1"/>
</dbReference>
<name>A0AAW1IIQ5_SAPOF</name>
<dbReference type="SUPFAM" id="SSF56219">
    <property type="entry name" value="DNase I-like"/>
    <property type="match status" value="1"/>
</dbReference>
<organism evidence="2 3">
    <name type="scientific">Saponaria officinalis</name>
    <name type="common">Common soapwort</name>
    <name type="synonym">Lychnis saponaria</name>
    <dbReference type="NCBI Taxonomy" id="3572"/>
    <lineage>
        <taxon>Eukaryota</taxon>
        <taxon>Viridiplantae</taxon>
        <taxon>Streptophyta</taxon>
        <taxon>Embryophyta</taxon>
        <taxon>Tracheophyta</taxon>
        <taxon>Spermatophyta</taxon>
        <taxon>Magnoliopsida</taxon>
        <taxon>eudicotyledons</taxon>
        <taxon>Gunneridae</taxon>
        <taxon>Pentapetalae</taxon>
        <taxon>Caryophyllales</taxon>
        <taxon>Caryophyllaceae</taxon>
        <taxon>Caryophylleae</taxon>
        <taxon>Saponaria</taxon>
    </lineage>
</organism>
<evidence type="ECO:0000313" key="3">
    <source>
        <dbReference type="Proteomes" id="UP001443914"/>
    </source>
</evidence>
<comment type="caution">
    <text evidence="2">The sequence shown here is derived from an EMBL/GenBank/DDBJ whole genome shotgun (WGS) entry which is preliminary data.</text>
</comment>
<gene>
    <name evidence="2" type="ORF">RND81_09G048000</name>
</gene>
<dbReference type="InterPro" id="IPR036691">
    <property type="entry name" value="Endo/exonu/phosph_ase_sf"/>
</dbReference>
<keyword evidence="3" id="KW-1185">Reference proteome</keyword>
<evidence type="ECO:0000259" key="1">
    <source>
        <dbReference type="Pfam" id="PF03372"/>
    </source>
</evidence>
<evidence type="ECO:0000313" key="2">
    <source>
        <dbReference type="EMBL" id="KAK9689271.1"/>
    </source>
</evidence>
<dbReference type="Gene3D" id="3.60.10.10">
    <property type="entry name" value="Endonuclease/exonuclease/phosphatase"/>
    <property type="match status" value="1"/>
</dbReference>
<protein>
    <recommendedName>
        <fullName evidence="1">Endonuclease/exonuclease/phosphatase domain-containing protein</fullName>
    </recommendedName>
</protein>
<accession>A0AAW1IIQ5</accession>
<sequence>MGGDHAIKIGKILGYNGQSRVDAVGFSGGIWLYWRLELVNVTPVTHHSQYITIEVARLGETPWLFSAVYASPNPSNRVALWSELERFARNNNHPWLVAGDFNETRSLAERHGGDQNMARRCDIFNNWIENCELIELEFSGPSHTWARGNSEETRRSARLDRALCNSECFLGRNPSKRSS</sequence>
<reference evidence="2" key="1">
    <citation type="submission" date="2024-03" db="EMBL/GenBank/DDBJ databases">
        <title>WGS assembly of Saponaria officinalis var. Norfolk2.</title>
        <authorList>
            <person name="Jenkins J."/>
            <person name="Shu S."/>
            <person name="Grimwood J."/>
            <person name="Barry K."/>
            <person name="Goodstein D."/>
            <person name="Schmutz J."/>
            <person name="Leebens-Mack J."/>
            <person name="Osbourn A."/>
        </authorList>
    </citation>
    <scope>NUCLEOTIDE SEQUENCE [LARGE SCALE GENOMIC DNA]</scope>
    <source>
        <strain evidence="2">JIC</strain>
    </source>
</reference>
<dbReference type="GO" id="GO:0003824">
    <property type="term" value="F:catalytic activity"/>
    <property type="evidence" value="ECO:0007669"/>
    <property type="project" value="InterPro"/>
</dbReference>
<dbReference type="InterPro" id="IPR005135">
    <property type="entry name" value="Endo/exonuclease/phosphatase"/>
</dbReference>
<dbReference type="PANTHER" id="PTHR35218:SF9">
    <property type="entry name" value="ENDONUCLEASE_EXONUCLEASE_PHOSPHATASE DOMAIN-CONTAINING PROTEIN"/>
    <property type="match status" value="1"/>
</dbReference>
<proteinExistence type="predicted"/>
<feature type="domain" description="Endonuclease/exonuclease/phosphatase" evidence="1">
    <location>
        <begin position="27"/>
        <end position="166"/>
    </location>
</feature>
<dbReference type="AlphaFoldDB" id="A0AAW1IIQ5"/>
<dbReference type="Proteomes" id="UP001443914">
    <property type="component" value="Unassembled WGS sequence"/>
</dbReference>